<feature type="transmembrane region" description="Helical" evidence="6">
    <location>
        <begin position="12"/>
        <end position="34"/>
    </location>
</feature>
<evidence type="ECO:0000256" key="5">
    <source>
        <dbReference type="ARBA" id="ARBA00023136"/>
    </source>
</evidence>
<dbReference type="SUPFAM" id="SSF103473">
    <property type="entry name" value="MFS general substrate transporter"/>
    <property type="match status" value="2"/>
</dbReference>
<dbReference type="RefSeq" id="WP_210511835.1">
    <property type="nucleotide sequence ID" value="NZ_JAFIDN010000006.1"/>
</dbReference>
<feature type="domain" description="Major facilitator superfamily (MFS) profile" evidence="7">
    <location>
        <begin position="13"/>
        <end position="459"/>
    </location>
</feature>
<evidence type="ECO:0000313" key="9">
    <source>
        <dbReference type="Proteomes" id="UP000673975"/>
    </source>
</evidence>
<feature type="transmembrane region" description="Helical" evidence="6">
    <location>
        <begin position="301"/>
        <end position="319"/>
    </location>
</feature>
<dbReference type="AlphaFoldDB" id="A0A8J7UX02"/>
<dbReference type="InterPro" id="IPR050375">
    <property type="entry name" value="MFS_TsgA-like"/>
</dbReference>
<evidence type="ECO:0000256" key="4">
    <source>
        <dbReference type="ARBA" id="ARBA00022989"/>
    </source>
</evidence>
<keyword evidence="9" id="KW-1185">Reference proteome</keyword>
<dbReference type="GO" id="GO:0022857">
    <property type="term" value="F:transmembrane transporter activity"/>
    <property type="evidence" value="ECO:0007669"/>
    <property type="project" value="InterPro"/>
</dbReference>
<evidence type="ECO:0000256" key="1">
    <source>
        <dbReference type="ARBA" id="ARBA00004429"/>
    </source>
</evidence>
<feature type="transmembrane region" description="Helical" evidence="6">
    <location>
        <begin position="104"/>
        <end position="128"/>
    </location>
</feature>
<evidence type="ECO:0000256" key="3">
    <source>
        <dbReference type="ARBA" id="ARBA00022692"/>
    </source>
</evidence>
<dbReference type="InterPro" id="IPR011701">
    <property type="entry name" value="MFS"/>
</dbReference>
<dbReference type="PANTHER" id="PTHR43702:SF3">
    <property type="entry name" value="PROTEIN TSGA"/>
    <property type="match status" value="1"/>
</dbReference>
<comment type="caution">
    <text evidence="8">The sequence shown here is derived from an EMBL/GenBank/DDBJ whole genome shotgun (WGS) entry which is preliminary data.</text>
</comment>
<feature type="transmembrane region" description="Helical" evidence="6">
    <location>
        <begin position="436"/>
        <end position="454"/>
    </location>
</feature>
<feature type="transmembrane region" description="Helical" evidence="6">
    <location>
        <begin position="325"/>
        <end position="343"/>
    </location>
</feature>
<feature type="transmembrane region" description="Helical" evidence="6">
    <location>
        <begin position="49"/>
        <end position="71"/>
    </location>
</feature>
<evidence type="ECO:0000259" key="7">
    <source>
        <dbReference type="PROSITE" id="PS50850"/>
    </source>
</evidence>
<dbReference type="PANTHER" id="PTHR43702">
    <property type="entry name" value="L-FUCOSE-PROTON SYMPORTER"/>
    <property type="match status" value="1"/>
</dbReference>
<dbReference type="Gene3D" id="1.20.1250.20">
    <property type="entry name" value="MFS general substrate transporter like domains"/>
    <property type="match status" value="3"/>
</dbReference>
<dbReference type="CDD" id="cd17394">
    <property type="entry name" value="MFS_FucP_like"/>
    <property type="match status" value="1"/>
</dbReference>
<feature type="transmembrane region" description="Helical" evidence="6">
    <location>
        <begin position="350"/>
        <end position="367"/>
    </location>
</feature>
<dbReference type="PROSITE" id="PS50850">
    <property type="entry name" value="MFS"/>
    <property type="match status" value="1"/>
</dbReference>
<evidence type="ECO:0000256" key="2">
    <source>
        <dbReference type="ARBA" id="ARBA00022475"/>
    </source>
</evidence>
<sequence length="480" mass="51328">MSNNLDSKTMKVGMVFISMVFFIFGFVTTFIITLSDPVMEAFDLSYTEAFLVNSAFFISYAVFSIPAGWVVKTIGYKNSIVAGLLIYAVAGFLFYPAIGLESYPFFLGAIFILSLGTVLLQTAANPYVTELGPSETASGRLNLTQSLNSIATWLAPLFIVALIIPAEAIDGAVEEVIAEAAVQPGDLLLPFLIIGGVTLVIGIAVAWIRLPNLSQEGEGNFSSTFKYRHMLFGAFGIFCYVGAEVSIGTAISSYIVQPDLGGGISRSLAIQFVGLYWAGAMIGRLFGAISMSDIKNKQTKMLMVLGVLVWAFIVSFYTLDWNLQMAMVFLGFAVLNYGLMQLGVGNANRILAIFAIVAMVLAITSMLSTGRLALWTIVTIGLFNSIMFPNIFSLAVKGLDRSEVSLASGIINTMIVGGAIVPVVTGAVADLYNIEVAFIVPVICYAYILFFALVGSKIKPKEGAAAAPSPTMGADPSHKE</sequence>
<accession>A0A8J7UX02</accession>
<name>A0A8J7UX02_9BACT</name>
<feature type="transmembrane region" description="Helical" evidence="6">
    <location>
        <begin position="231"/>
        <end position="256"/>
    </location>
</feature>
<comment type="subcellular location">
    <subcellularLocation>
        <location evidence="1">Cell inner membrane</location>
        <topology evidence="1">Multi-pass membrane protein</topology>
    </subcellularLocation>
</comment>
<gene>
    <name evidence="8" type="ORF">NATSA_08950</name>
</gene>
<feature type="transmembrane region" description="Helical" evidence="6">
    <location>
        <begin position="149"/>
        <end position="168"/>
    </location>
</feature>
<evidence type="ECO:0000313" key="8">
    <source>
        <dbReference type="EMBL" id="MBP3192789.1"/>
    </source>
</evidence>
<dbReference type="Pfam" id="PF07690">
    <property type="entry name" value="MFS_1"/>
    <property type="match status" value="1"/>
</dbReference>
<feature type="transmembrane region" description="Helical" evidence="6">
    <location>
        <begin position="268"/>
        <end position="289"/>
    </location>
</feature>
<protein>
    <submittedName>
        <fullName evidence="8">Sugar MFS transporter</fullName>
    </submittedName>
</protein>
<dbReference type="GO" id="GO:0005886">
    <property type="term" value="C:plasma membrane"/>
    <property type="evidence" value="ECO:0007669"/>
    <property type="project" value="UniProtKB-SubCell"/>
</dbReference>
<organism evidence="8 9">
    <name type="scientific">Natronogracilivirga saccharolytica</name>
    <dbReference type="NCBI Taxonomy" id="2812953"/>
    <lineage>
        <taxon>Bacteria</taxon>
        <taxon>Pseudomonadati</taxon>
        <taxon>Balneolota</taxon>
        <taxon>Balneolia</taxon>
        <taxon>Balneolales</taxon>
        <taxon>Cyclonatronaceae</taxon>
        <taxon>Natronogracilivirga</taxon>
    </lineage>
</organism>
<keyword evidence="4 6" id="KW-1133">Transmembrane helix</keyword>
<keyword evidence="3 6" id="KW-0812">Transmembrane</keyword>
<feature type="transmembrane region" description="Helical" evidence="6">
    <location>
        <begin position="404"/>
        <end position="424"/>
    </location>
</feature>
<feature type="transmembrane region" description="Helical" evidence="6">
    <location>
        <begin position="373"/>
        <end position="392"/>
    </location>
</feature>
<reference evidence="8" key="1">
    <citation type="submission" date="2021-02" db="EMBL/GenBank/DDBJ databases">
        <title>Natronogracilivirga saccharolytica gen. nov. sp. nov. a new anaerobic, haloalkiliphilic carbohydrate-fermenting bacterium from soda lake and proposing of Cyclonatronumiaceae fam. nov. in the phylum Balneolaeota.</title>
        <authorList>
            <person name="Zhilina T.N."/>
            <person name="Sorokin D.Y."/>
            <person name="Zavarzina D.G."/>
            <person name="Toshchakov S.V."/>
            <person name="Kublanov I.V."/>
        </authorList>
    </citation>
    <scope>NUCLEOTIDE SEQUENCE</scope>
    <source>
        <strain evidence="8">Z-1702</strain>
    </source>
</reference>
<keyword evidence="5 6" id="KW-0472">Membrane</keyword>
<keyword evidence="2" id="KW-1003">Cell membrane</keyword>
<dbReference type="EMBL" id="JAFIDN010000006">
    <property type="protein sequence ID" value="MBP3192789.1"/>
    <property type="molecule type" value="Genomic_DNA"/>
</dbReference>
<evidence type="ECO:0000256" key="6">
    <source>
        <dbReference type="SAM" id="Phobius"/>
    </source>
</evidence>
<dbReference type="InterPro" id="IPR036259">
    <property type="entry name" value="MFS_trans_sf"/>
</dbReference>
<feature type="transmembrane region" description="Helical" evidence="6">
    <location>
        <begin position="188"/>
        <end position="210"/>
    </location>
</feature>
<feature type="transmembrane region" description="Helical" evidence="6">
    <location>
        <begin position="78"/>
        <end position="98"/>
    </location>
</feature>
<proteinExistence type="predicted"/>
<dbReference type="Proteomes" id="UP000673975">
    <property type="component" value="Unassembled WGS sequence"/>
</dbReference>
<dbReference type="InterPro" id="IPR020846">
    <property type="entry name" value="MFS_dom"/>
</dbReference>